<proteinExistence type="predicted"/>
<protein>
    <submittedName>
        <fullName evidence="2">Uncharacterized protein</fullName>
    </submittedName>
</protein>
<accession>A0AAV9WR41</accession>
<keyword evidence="3" id="KW-1185">Reference proteome</keyword>
<gene>
    <name evidence="2" type="ORF">TWF694_006072</name>
</gene>
<name>A0AAV9WR41_9PEZI</name>
<dbReference type="Proteomes" id="UP001365542">
    <property type="component" value="Unassembled WGS sequence"/>
</dbReference>
<evidence type="ECO:0000256" key="1">
    <source>
        <dbReference type="SAM" id="SignalP"/>
    </source>
</evidence>
<comment type="caution">
    <text evidence="2">The sequence shown here is derived from an EMBL/GenBank/DDBJ whole genome shotgun (WGS) entry which is preliminary data.</text>
</comment>
<feature type="chain" id="PRO_5043821765" evidence="1">
    <location>
        <begin position="22"/>
        <end position="333"/>
    </location>
</feature>
<keyword evidence="1" id="KW-0732">Signal</keyword>
<organism evidence="2 3">
    <name type="scientific">Orbilia ellipsospora</name>
    <dbReference type="NCBI Taxonomy" id="2528407"/>
    <lineage>
        <taxon>Eukaryota</taxon>
        <taxon>Fungi</taxon>
        <taxon>Dikarya</taxon>
        <taxon>Ascomycota</taxon>
        <taxon>Pezizomycotina</taxon>
        <taxon>Orbiliomycetes</taxon>
        <taxon>Orbiliales</taxon>
        <taxon>Orbiliaceae</taxon>
        <taxon>Orbilia</taxon>
    </lineage>
</organism>
<evidence type="ECO:0000313" key="2">
    <source>
        <dbReference type="EMBL" id="KAK6523177.1"/>
    </source>
</evidence>
<dbReference type="EMBL" id="JAVHJO010000019">
    <property type="protein sequence ID" value="KAK6523177.1"/>
    <property type="molecule type" value="Genomic_DNA"/>
</dbReference>
<feature type="signal peptide" evidence="1">
    <location>
        <begin position="1"/>
        <end position="21"/>
    </location>
</feature>
<evidence type="ECO:0000313" key="3">
    <source>
        <dbReference type="Proteomes" id="UP001365542"/>
    </source>
</evidence>
<sequence>MKTPYTFVLFSLLGIFVSVNANVIPKIHLNNPNCYFNILPVESAVVQLACDVEVWDLLVPYNIRSSDCAAALKTTVTPPPVTSTSTVTIGSTGTVTTTTTIDRLFVPLSVATLQKRNAPTPTPHGGPAIPTYAAACLNSDHYASACMCLLDVTTAGPTVTAAASTTVVTTTLTKDATKTVTATAGLETWVTFYLQGATAGNHGGEYLSSDDPSDDSIYINVYWSADVAKARPFALLQDTAVLKIIIDSALYDITFVGAMTGSGSGYNPVYADPDASSNSVAPITGQFGNPYFDMISWTPQIPYFVSSPSSPELLASSSQTSQGTVVQFYSISN</sequence>
<reference evidence="2 3" key="1">
    <citation type="submission" date="2019-10" db="EMBL/GenBank/DDBJ databases">
        <authorList>
            <person name="Palmer J.M."/>
        </authorList>
    </citation>
    <scope>NUCLEOTIDE SEQUENCE [LARGE SCALE GENOMIC DNA]</scope>
    <source>
        <strain evidence="2 3">TWF694</strain>
    </source>
</reference>
<dbReference type="AlphaFoldDB" id="A0AAV9WR41"/>